<gene>
    <name evidence="12" type="ORF">KQX54_003438</name>
</gene>
<dbReference type="GO" id="GO:0015288">
    <property type="term" value="F:porin activity"/>
    <property type="evidence" value="ECO:0007669"/>
    <property type="project" value="UniProtKB-KW"/>
</dbReference>
<dbReference type="InterPro" id="IPR023614">
    <property type="entry name" value="Porin_dom_sf"/>
</dbReference>
<protein>
    <submittedName>
        <fullName evidence="12">Uncharacterized protein</fullName>
    </submittedName>
</protein>
<dbReference type="GO" id="GO:0005741">
    <property type="term" value="C:mitochondrial outer membrane"/>
    <property type="evidence" value="ECO:0007669"/>
    <property type="project" value="UniProtKB-SubCell"/>
</dbReference>
<dbReference type="FunFam" id="2.40.160.10:FF:000005">
    <property type="entry name" value="mitochondrial import receptor subunit TOM40 homolog"/>
    <property type="match status" value="1"/>
</dbReference>
<keyword evidence="9" id="KW-0496">Mitochondrion</keyword>
<proteinExistence type="inferred from homology"/>
<evidence type="ECO:0000313" key="13">
    <source>
        <dbReference type="Proteomes" id="UP000826195"/>
    </source>
</evidence>
<evidence type="ECO:0000256" key="2">
    <source>
        <dbReference type="ARBA" id="ARBA00010510"/>
    </source>
</evidence>
<evidence type="ECO:0000256" key="7">
    <source>
        <dbReference type="ARBA" id="ARBA00022927"/>
    </source>
</evidence>
<keyword evidence="8" id="KW-0626">Porin</keyword>
<evidence type="ECO:0000256" key="3">
    <source>
        <dbReference type="ARBA" id="ARBA00022448"/>
    </source>
</evidence>
<name>A0AAV7HUH7_COTGL</name>
<evidence type="ECO:0000256" key="11">
    <source>
        <dbReference type="SAM" id="MobiDB-lite"/>
    </source>
</evidence>
<evidence type="ECO:0000256" key="10">
    <source>
        <dbReference type="ARBA" id="ARBA00023136"/>
    </source>
</evidence>
<keyword evidence="10" id="KW-0472">Membrane</keyword>
<keyword evidence="4" id="KW-1134">Transmembrane beta strand</keyword>
<dbReference type="Proteomes" id="UP000826195">
    <property type="component" value="Unassembled WGS sequence"/>
</dbReference>
<dbReference type="GO" id="GO:0008320">
    <property type="term" value="F:protein transmembrane transporter activity"/>
    <property type="evidence" value="ECO:0007669"/>
    <property type="project" value="InterPro"/>
</dbReference>
<comment type="caution">
    <text evidence="12">The sequence shown here is derived from an EMBL/GenBank/DDBJ whole genome shotgun (WGS) entry which is preliminary data.</text>
</comment>
<keyword evidence="8" id="KW-0406">Ion transport</keyword>
<dbReference type="Pfam" id="PF01459">
    <property type="entry name" value="Porin_3"/>
    <property type="match status" value="1"/>
</dbReference>
<comment type="subcellular location">
    <subcellularLocation>
        <location evidence="1">Mitochondrion outer membrane</location>
        <topology evidence="1">Multi-pass membrane protein</topology>
    </subcellularLocation>
</comment>
<evidence type="ECO:0000256" key="5">
    <source>
        <dbReference type="ARBA" id="ARBA00022692"/>
    </source>
</evidence>
<dbReference type="InterPro" id="IPR027246">
    <property type="entry name" value="Porin_Euk/Tom40"/>
</dbReference>
<evidence type="ECO:0000256" key="9">
    <source>
        <dbReference type="ARBA" id="ARBA00023128"/>
    </source>
</evidence>
<sequence length="327" mass="34767">MGNVAAASAPPPPPISVLAPPEIPKDSLSSVSVSEDDQKLQNPGTVEELHKLCKDVMPVNFEGAKLMISKTLSNHFQVSHTLSMSSVVKSGYKFGATYVGTSQISPTEAYPVILGDIEPSGNMNANLVHQFNQHIKTKVATQIQRSKFTAMQMTTDYRGDTFTSSLTVANPDILNGSGVMVAHYLQNVTPKLALGGELAYQRGYGIPGGSITVGSLVGRYSIAESTVSASVGLASCHLCYHHRASPTLQIGVELEVNGRIQESTATIAYQVDLPKADIVFKGSVDSNWTVGAVLEKKLQPLPFSFALSGLLNHTKGHFQLGCGLVIG</sequence>
<dbReference type="CDD" id="cd07305">
    <property type="entry name" value="Porin3_Tom40"/>
    <property type="match status" value="1"/>
</dbReference>
<keyword evidence="5" id="KW-0812">Transmembrane</keyword>
<dbReference type="InterPro" id="IPR037930">
    <property type="entry name" value="Tom40"/>
</dbReference>
<comment type="similarity">
    <text evidence="2">Belongs to the Tom40 family.</text>
</comment>
<evidence type="ECO:0000313" key="12">
    <source>
        <dbReference type="EMBL" id="KAH0548854.1"/>
    </source>
</evidence>
<keyword evidence="6" id="KW-1000">Mitochondrion outer membrane</keyword>
<keyword evidence="3" id="KW-0813">Transport</keyword>
<dbReference type="AlphaFoldDB" id="A0AAV7HUH7"/>
<organism evidence="12 13">
    <name type="scientific">Cotesia glomerata</name>
    <name type="common">Lepidopteran parasitic wasp</name>
    <name type="synonym">Apanteles glomeratus</name>
    <dbReference type="NCBI Taxonomy" id="32391"/>
    <lineage>
        <taxon>Eukaryota</taxon>
        <taxon>Metazoa</taxon>
        <taxon>Ecdysozoa</taxon>
        <taxon>Arthropoda</taxon>
        <taxon>Hexapoda</taxon>
        <taxon>Insecta</taxon>
        <taxon>Pterygota</taxon>
        <taxon>Neoptera</taxon>
        <taxon>Endopterygota</taxon>
        <taxon>Hymenoptera</taxon>
        <taxon>Apocrita</taxon>
        <taxon>Ichneumonoidea</taxon>
        <taxon>Braconidae</taxon>
        <taxon>Microgastrinae</taxon>
        <taxon>Cotesia</taxon>
    </lineage>
</organism>
<dbReference type="Gene3D" id="2.40.160.10">
    <property type="entry name" value="Porin"/>
    <property type="match status" value="1"/>
</dbReference>
<evidence type="ECO:0000256" key="1">
    <source>
        <dbReference type="ARBA" id="ARBA00004374"/>
    </source>
</evidence>
<keyword evidence="7" id="KW-0653">Protein transport</keyword>
<accession>A0AAV7HUH7</accession>
<evidence type="ECO:0000256" key="8">
    <source>
        <dbReference type="ARBA" id="ARBA00023114"/>
    </source>
</evidence>
<evidence type="ECO:0000256" key="6">
    <source>
        <dbReference type="ARBA" id="ARBA00022787"/>
    </source>
</evidence>
<keyword evidence="13" id="KW-1185">Reference proteome</keyword>
<reference evidence="12 13" key="1">
    <citation type="journal article" date="2021" name="J. Hered.">
        <title>A chromosome-level genome assembly of the parasitoid wasp, Cotesia glomerata (Hymenoptera: Braconidae).</title>
        <authorList>
            <person name="Pinto B.J."/>
            <person name="Weis J.J."/>
            <person name="Gamble T."/>
            <person name="Ode P.J."/>
            <person name="Paul R."/>
            <person name="Zaspel J.M."/>
        </authorList>
    </citation>
    <scope>NUCLEOTIDE SEQUENCE [LARGE SCALE GENOMIC DNA]</scope>
    <source>
        <strain evidence="12">CgM1</strain>
    </source>
</reference>
<feature type="region of interest" description="Disordered" evidence="11">
    <location>
        <begin position="1"/>
        <end position="43"/>
    </location>
</feature>
<evidence type="ECO:0000256" key="4">
    <source>
        <dbReference type="ARBA" id="ARBA00022452"/>
    </source>
</evidence>
<dbReference type="EMBL" id="JAHXZJ010001864">
    <property type="protein sequence ID" value="KAH0548854.1"/>
    <property type="molecule type" value="Genomic_DNA"/>
</dbReference>
<dbReference type="PANTHER" id="PTHR10802">
    <property type="entry name" value="MITOCHONDRIAL IMPORT RECEPTOR SUBUNIT TOM40"/>
    <property type="match status" value="1"/>
</dbReference>
<dbReference type="GO" id="GO:0046930">
    <property type="term" value="C:pore complex"/>
    <property type="evidence" value="ECO:0007669"/>
    <property type="project" value="UniProtKB-KW"/>
</dbReference>
<dbReference type="GO" id="GO:0030150">
    <property type="term" value="P:protein import into mitochondrial matrix"/>
    <property type="evidence" value="ECO:0007669"/>
    <property type="project" value="InterPro"/>
</dbReference>